<sequence length="129" mass="14611">MNSPVHVVVERYIDALNRHDPDLIAACVTPGFHNEHTSAAGVSLRGREAYRERLTGFLAEFAELTYEIEDMLVDRARAAVPYRMSCIYHGKPIVIRGMFRFTVDGGLISHRVDYWDGAEFARQVSSSHE</sequence>
<feature type="domain" description="SnoaL-like" evidence="1">
    <location>
        <begin position="9"/>
        <end position="109"/>
    </location>
</feature>
<evidence type="ECO:0000259" key="1">
    <source>
        <dbReference type="Pfam" id="PF12680"/>
    </source>
</evidence>
<accession>A0A919V8M2</accession>
<proteinExistence type="predicted"/>
<reference evidence="2" key="1">
    <citation type="submission" date="2021-01" db="EMBL/GenBank/DDBJ databases">
        <title>Whole genome shotgun sequence of Sinosporangium siamense NBRC 109515.</title>
        <authorList>
            <person name="Komaki H."/>
            <person name="Tamura T."/>
        </authorList>
    </citation>
    <scope>NUCLEOTIDE SEQUENCE</scope>
    <source>
        <strain evidence="2">NBRC 109515</strain>
    </source>
</reference>
<keyword evidence="3" id="KW-1185">Reference proteome</keyword>
<evidence type="ECO:0000313" key="3">
    <source>
        <dbReference type="Proteomes" id="UP000606172"/>
    </source>
</evidence>
<dbReference type="EMBL" id="BOOW01000030">
    <property type="protein sequence ID" value="GII94593.1"/>
    <property type="molecule type" value="Genomic_DNA"/>
</dbReference>
<dbReference type="SUPFAM" id="SSF54427">
    <property type="entry name" value="NTF2-like"/>
    <property type="match status" value="1"/>
</dbReference>
<dbReference type="Gene3D" id="3.10.450.50">
    <property type="match status" value="1"/>
</dbReference>
<name>A0A919V8M2_9ACTN</name>
<dbReference type="Proteomes" id="UP000606172">
    <property type="component" value="Unassembled WGS sequence"/>
</dbReference>
<protein>
    <recommendedName>
        <fullName evidence="1">SnoaL-like domain-containing protein</fullName>
    </recommendedName>
</protein>
<dbReference type="InterPro" id="IPR037401">
    <property type="entry name" value="SnoaL-like"/>
</dbReference>
<gene>
    <name evidence="2" type="ORF">Ssi02_48240</name>
</gene>
<evidence type="ECO:0000313" key="2">
    <source>
        <dbReference type="EMBL" id="GII94593.1"/>
    </source>
</evidence>
<dbReference type="AlphaFoldDB" id="A0A919V8M2"/>
<comment type="caution">
    <text evidence="2">The sequence shown here is derived from an EMBL/GenBank/DDBJ whole genome shotgun (WGS) entry which is preliminary data.</text>
</comment>
<organism evidence="2 3">
    <name type="scientific">Sinosporangium siamense</name>
    <dbReference type="NCBI Taxonomy" id="1367973"/>
    <lineage>
        <taxon>Bacteria</taxon>
        <taxon>Bacillati</taxon>
        <taxon>Actinomycetota</taxon>
        <taxon>Actinomycetes</taxon>
        <taxon>Streptosporangiales</taxon>
        <taxon>Streptosporangiaceae</taxon>
        <taxon>Sinosporangium</taxon>
    </lineage>
</organism>
<dbReference type="Pfam" id="PF12680">
    <property type="entry name" value="SnoaL_2"/>
    <property type="match status" value="1"/>
</dbReference>
<dbReference type="InterPro" id="IPR032710">
    <property type="entry name" value="NTF2-like_dom_sf"/>
</dbReference>
<dbReference type="RefSeq" id="WP_204029225.1">
    <property type="nucleotide sequence ID" value="NZ_BOOW01000030.1"/>
</dbReference>